<dbReference type="BioCyc" id="DPIE1322246:BN4_RS17040-MONOMER"/>
<dbReference type="FunFam" id="2.10.70.100:FF:000001">
    <property type="entry name" value="Sensory transduction histidine kinase"/>
    <property type="match status" value="1"/>
</dbReference>
<evidence type="ECO:0000256" key="8">
    <source>
        <dbReference type="ARBA" id="ARBA00022692"/>
    </source>
</evidence>
<dbReference type="Gene3D" id="3.30.565.10">
    <property type="entry name" value="Histidine kinase-like ATPase, C-terminal domain"/>
    <property type="match status" value="1"/>
</dbReference>
<keyword evidence="13" id="KW-0472">Membrane</keyword>
<dbReference type="PROSITE" id="PS50113">
    <property type="entry name" value="PAC"/>
    <property type="match status" value="2"/>
</dbReference>
<evidence type="ECO:0000313" key="18">
    <source>
        <dbReference type="Proteomes" id="UP000011724"/>
    </source>
</evidence>
<dbReference type="PROSITE" id="PS50109">
    <property type="entry name" value="HIS_KIN"/>
    <property type="match status" value="1"/>
</dbReference>
<dbReference type="InterPro" id="IPR003018">
    <property type="entry name" value="GAF"/>
</dbReference>
<dbReference type="SMART" id="SM00388">
    <property type="entry name" value="HisKA"/>
    <property type="match status" value="1"/>
</dbReference>
<evidence type="ECO:0000256" key="4">
    <source>
        <dbReference type="ARBA" id="ARBA00022475"/>
    </source>
</evidence>
<feature type="domain" description="PAC" evidence="16">
    <location>
        <begin position="109"/>
        <end position="161"/>
    </location>
</feature>
<feature type="domain" description="PAS" evidence="15">
    <location>
        <begin position="35"/>
        <end position="106"/>
    </location>
</feature>
<dbReference type="Pfam" id="PF02518">
    <property type="entry name" value="HATPase_c"/>
    <property type="match status" value="1"/>
</dbReference>
<keyword evidence="6" id="KW-0597">Phosphoprotein</keyword>
<evidence type="ECO:0000259" key="14">
    <source>
        <dbReference type="PROSITE" id="PS50109"/>
    </source>
</evidence>
<reference evidence="18" key="2">
    <citation type="journal article" date="2013" name="Stand. Genomic Sci.">
        <title>Complete genome sequence of Desulfocapsa sulfexigens, a marine deltaproteobacterium specialized in disproportionating inorganic sulfur compounds.</title>
        <authorList>
            <person name="Finster K.W."/>
            <person name="Kjeldsen K.U."/>
            <person name="Kube M."/>
            <person name="Reinhardt R."/>
            <person name="Mussmann M."/>
            <person name="Amann R."/>
            <person name="Schreiber L."/>
        </authorList>
    </citation>
    <scope>NUCLEOTIDE SEQUENCE [LARGE SCALE GENOMIC DNA]</scope>
    <source>
        <strain evidence="18">DSM 10523 / SB164P1</strain>
    </source>
</reference>
<evidence type="ECO:0000256" key="9">
    <source>
        <dbReference type="ARBA" id="ARBA00022737"/>
    </source>
</evidence>
<dbReference type="InterPro" id="IPR013655">
    <property type="entry name" value="PAS_fold_3"/>
</dbReference>
<feature type="domain" description="PAS" evidence="15">
    <location>
        <begin position="162"/>
        <end position="236"/>
    </location>
</feature>
<reference evidence="17 18" key="1">
    <citation type="journal article" date="2013" name="PLoS ONE">
        <title>The first genomic and proteomic characterization of a deep-sea sulfate reducer: insights into the piezophilic lifestyle of Desulfovibrio piezophilus.</title>
        <authorList>
            <person name="Pradel N."/>
            <person name="Ji B."/>
            <person name="Gimenez G."/>
            <person name="Talla E."/>
            <person name="Lenoble P."/>
            <person name="Garel M."/>
            <person name="Tamburini C."/>
            <person name="Fourquet P."/>
            <person name="Lebrun R."/>
            <person name="Bertin P."/>
            <person name="Denis Y."/>
            <person name="Pophillat M."/>
            <person name="Barbe V."/>
            <person name="Ollivier B."/>
            <person name="Dolla A."/>
        </authorList>
    </citation>
    <scope>NUCLEOTIDE SEQUENCE [LARGE SCALE GENOMIC DNA]</scope>
    <source>
        <strain evidence="18">DSM 10523 / SB164P1</strain>
    </source>
</reference>
<dbReference type="CDD" id="cd16922">
    <property type="entry name" value="HATPase_EvgS-ArcB-TorS-like"/>
    <property type="match status" value="1"/>
</dbReference>
<dbReference type="eggNOG" id="COG2202">
    <property type="taxonomic scope" value="Bacteria"/>
</dbReference>
<dbReference type="Gene3D" id="1.10.287.130">
    <property type="match status" value="1"/>
</dbReference>
<dbReference type="InterPro" id="IPR052162">
    <property type="entry name" value="Sensor_kinase/Photoreceptor"/>
</dbReference>
<sequence length="988" mass="112010">MSDHDRSKEELAIELASLRACLELPQSMPAQLHPSDETYKQVLDALPQMVYEMDENGQFIYANTEALRSFNYSHKDFLNGVNLAQIVDPKDLERAKDNMEKALSGNGYQGEEYTGIRKDGSRFPLKVYSQTVYNKAGAPVGIRGTVLDLSEVRQAEKALKKSETYYRTLFENTGTAMAIFGEDSVILSCNSQFARLSGFAVADVEKKMMWTQFVRADEIDHVHRKHESTRGQISEKPHTYRCTFIPRTGEEKLIQVFMQLIPETRNRVCSLIDVTEVVRAEEALKKSEAYYRTLFGNTGTAMIIFGENGIIQSCNAHFEKLAGCPSTEIIGKMLLWDFVSPEDLDRMMMYHERRPSENRYTPQDYEFNFLTPDNKEKIVHVFIQYIPESSDRACSLIDITDRKQIEQALRKSEERYQLVVQGANDGIWDWNLESNYVYYSPRYKAILGYEDHEFSNTAESWTDHVHPDDLAHTIAANKECIEGKKDKFEVEYRMRHKDGTYRWIHGRGTSTRNEQGDIYRLAGTHTDITARKLQERTTNARYAIAKAIETSEAMHHLYAEIHGVLDRLIHAGNFFIALLDEKNDRITFPYFKDEKDEYRDIENVSNPKTKSLIGHVLRSGEPIFFSNASPETARPELQADTIGTPAAVWLGVPLRLKDKVVGAMAVQHYSDPYHYSDADVSLMKAAAEQVAIVIERKANEEALTRLNEELESKVEMRTAELLENTAQLEAANRRLTELDEIKSALVSSVSHELRTPLTSIRGFAKLTGKDFVKFFTPLSHSQLLKEKGERIVKNLEIIESEGVRLTRLINDFLDINRIESGKVIWNDTLLNPCEVIRNASSALVGAFAAKPEVALFTNMPTKVSPINADPDKIQQVIINLLNNACKFTLEGTVTVSLLEKTDHLLISVSDTGIGIPEDEQKHIFEKFHKSRAGDTISIKDKGTGLGLAICREIVTHYKGKIWVESIPGKGSHFHFTIPTISGTETSCL</sequence>
<comment type="catalytic activity">
    <reaction evidence="1">
        <text>ATP + protein L-histidine = ADP + protein N-phospho-L-histidine.</text>
        <dbReference type="EC" id="2.7.13.3"/>
    </reaction>
</comment>
<keyword evidence="9" id="KW-0677">Repeat</keyword>
<dbReference type="SUPFAM" id="SSF55785">
    <property type="entry name" value="PYP-like sensor domain (PAS domain)"/>
    <property type="match status" value="4"/>
</dbReference>
<evidence type="ECO:0000259" key="15">
    <source>
        <dbReference type="PROSITE" id="PS50112"/>
    </source>
</evidence>
<dbReference type="SUPFAM" id="SSF55874">
    <property type="entry name" value="ATPase domain of HSP90 chaperone/DNA topoisomerase II/histidine kinase"/>
    <property type="match status" value="1"/>
</dbReference>
<dbReference type="InterPro" id="IPR035965">
    <property type="entry name" value="PAS-like_dom_sf"/>
</dbReference>
<keyword evidence="7" id="KW-0808">Transferase</keyword>
<dbReference type="STRING" id="1322246.BN4_11071"/>
<dbReference type="Pfam" id="PF13185">
    <property type="entry name" value="GAF_2"/>
    <property type="match status" value="1"/>
</dbReference>
<organism evidence="17 18">
    <name type="scientific">Pseudodesulfovibrio piezophilus (strain DSM 21447 / JCM 15486 / C1TLV30)</name>
    <name type="common">Desulfovibrio piezophilus</name>
    <dbReference type="NCBI Taxonomy" id="1322246"/>
    <lineage>
        <taxon>Bacteria</taxon>
        <taxon>Pseudomonadati</taxon>
        <taxon>Thermodesulfobacteriota</taxon>
        <taxon>Desulfovibrionia</taxon>
        <taxon>Desulfovibrionales</taxon>
        <taxon>Desulfovibrionaceae</taxon>
    </lineage>
</organism>
<keyword evidence="12" id="KW-1133">Transmembrane helix</keyword>
<dbReference type="GO" id="GO:0000155">
    <property type="term" value="F:phosphorelay sensor kinase activity"/>
    <property type="evidence" value="ECO:0007669"/>
    <property type="project" value="InterPro"/>
</dbReference>
<evidence type="ECO:0000256" key="1">
    <source>
        <dbReference type="ARBA" id="ARBA00000085"/>
    </source>
</evidence>
<evidence type="ECO:0000259" key="16">
    <source>
        <dbReference type="PROSITE" id="PS50113"/>
    </source>
</evidence>
<dbReference type="Gene3D" id="3.30.450.40">
    <property type="match status" value="1"/>
</dbReference>
<gene>
    <name evidence="17" type="ordered locus">BN4_11071</name>
</gene>
<dbReference type="CDD" id="cd00130">
    <property type="entry name" value="PAS"/>
    <property type="match status" value="3"/>
</dbReference>
<evidence type="ECO:0000256" key="12">
    <source>
        <dbReference type="ARBA" id="ARBA00022989"/>
    </source>
</evidence>
<dbReference type="InterPro" id="IPR000700">
    <property type="entry name" value="PAS-assoc_C"/>
</dbReference>
<dbReference type="Pfam" id="PF13426">
    <property type="entry name" value="PAS_9"/>
    <property type="match status" value="2"/>
</dbReference>
<dbReference type="InterPro" id="IPR000014">
    <property type="entry name" value="PAS"/>
</dbReference>
<keyword evidence="18" id="KW-1185">Reference proteome</keyword>
<evidence type="ECO:0000256" key="2">
    <source>
        <dbReference type="ARBA" id="ARBA00004429"/>
    </source>
</evidence>
<dbReference type="HOGENOM" id="CLU_000445_114_44_7"/>
<dbReference type="SMART" id="SM00387">
    <property type="entry name" value="HATPase_c"/>
    <property type="match status" value="1"/>
</dbReference>
<dbReference type="CDD" id="cd00082">
    <property type="entry name" value="HisKA"/>
    <property type="match status" value="1"/>
</dbReference>
<dbReference type="InterPro" id="IPR036097">
    <property type="entry name" value="HisK_dim/P_sf"/>
</dbReference>
<dbReference type="InterPro" id="IPR004358">
    <property type="entry name" value="Sig_transdc_His_kin-like_C"/>
</dbReference>
<evidence type="ECO:0000256" key="13">
    <source>
        <dbReference type="ARBA" id="ARBA00023136"/>
    </source>
</evidence>
<dbReference type="InterPro" id="IPR003594">
    <property type="entry name" value="HATPase_dom"/>
</dbReference>
<dbReference type="PROSITE" id="PS50112">
    <property type="entry name" value="PAS"/>
    <property type="match status" value="4"/>
</dbReference>
<dbReference type="Pfam" id="PF00512">
    <property type="entry name" value="HisKA"/>
    <property type="match status" value="1"/>
</dbReference>
<evidence type="ECO:0000256" key="7">
    <source>
        <dbReference type="ARBA" id="ARBA00022679"/>
    </source>
</evidence>
<keyword evidence="10" id="KW-0547">Nucleotide-binding</keyword>
<dbReference type="KEGG" id="dpi:BN4_11071"/>
<accession>M1WVB7</accession>
<dbReference type="RefSeq" id="WP_015414358.1">
    <property type="nucleotide sequence ID" value="NC_020409.1"/>
</dbReference>
<evidence type="ECO:0000313" key="17">
    <source>
        <dbReference type="EMBL" id="CCH48308.1"/>
    </source>
</evidence>
<dbReference type="FunFam" id="3.30.565.10:FF:000006">
    <property type="entry name" value="Sensor histidine kinase WalK"/>
    <property type="match status" value="1"/>
</dbReference>
<feature type="domain" description="Histidine kinase" evidence="14">
    <location>
        <begin position="748"/>
        <end position="981"/>
    </location>
</feature>
<dbReference type="InterPro" id="IPR001610">
    <property type="entry name" value="PAC"/>
</dbReference>
<dbReference type="InterPro" id="IPR036890">
    <property type="entry name" value="HATPase_C_sf"/>
</dbReference>
<dbReference type="Proteomes" id="UP000011724">
    <property type="component" value="Chromosome"/>
</dbReference>
<feature type="domain" description="PAC" evidence="16">
    <location>
        <begin position="488"/>
        <end position="540"/>
    </location>
</feature>
<evidence type="ECO:0000256" key="3">
    <source>
        <dbReference type="ARBA" id="ARBA00012438"/>
    </source>
</evidence>
<dbReference type="SMART" id="SM00091">
    <property type="entry name" value="PAS"/>
    <property type="match status" value="4"/>
</dbReference>
<dbReference type="GO" id="GO:0000166">
    <property type="term" value="F:nucleotide binding"/>
    <property type="evidence" value="ECO:0007669"/>
    <property type="project" value="UniProtKB-KW"/>
</dbReference>
<feature type="domain" description="PAS" evidence="15">
    <location>
        <begin position="412"/>
        <end position="484"/>
    </location>
</feature>
<dbReference type="SUPFAM" id="SSF47384">
    <property type="entry name" value="Homodimeric domain of signal transducing histidine kinase"/>
    <property type="match status" value="1"/>
</dbReference>
<dbReference type="NCBIfam" id="TIGR00229">
    <property type="entry name" value="sensory_box"/>
    <property type="match status" value="4"/>
</dbReference>
<dbReference type="InterPro" id="IPR003661">
    <property type="entry name" value="HisK_dim/P_dom"/>
</dbReference>
<dbReference type="PATRIC" id="fig|879567.3.peg.1107"/>
<dbReference type="eggNOG" id="COG2205">
    <property type="taxonomic scope" value="Bacteria"/>
</dbReference>
<dbReference type="Gene3D" id="3.30.450.20">
    <property type="entry name" value="PAS domain"/>
    <property type="match status" value="4"/>
</dbReference>
<dbReference type="InterPro" id="IPR005467">
    <property type="entry name" value="His_kinase_dom"/>
</dbReference>
<dbReference type="PANTHER" id="PTHR43304:SF1">
    <property type="entry name" value="PAC DOMAIN-CONTAINING PROTEIN"/>
    <property type="match status" value="1"/>
</dbReference>
<keyword evidence="5" id="KW-0997">Cell inner membrane</keyword>
<protein>
    <recommendedName>
        <fullName evidence="3">histidine kinase</fullName>
        <ecNumber evidence="3">2.7.13.3</ecNumber>
    </recommendedName>
</protein>
<comment type="subcellular location">
    <subcellularLocation>
        <location evidence="2">Cell inner membrane</location>
        <topology evidence="2">Multi-pass membrane protein</topology>
    </subcellularLocation>
</comment>
<dbReference type="PRINTS" id="PR00344">
    <property type="entry name" value="BCTRLSENSOR"/>
</dbReference>
<name>M1WVB7_PSEP2</name>
<dbReference type="FunFam" id="3.30.450.20:FF:000099">
    <property type="entry name" value="Sensory box sensor histidine kinase"/>
    <property type="match status" value="1"/>
</dbReference>
<dbReference type="PANTHER" id="PTHR43304">
    <property type="entry name" value="PHYTOCHROME-LIKE PROTEIN CPH1"/>
    <property type="match status" value="1"/>
</dbReference>
<dbReference type="GO" id="GO:0005886">
    <property type="term" value="C:plasma membrane"/>
    <property type="evidence" value="ECO:0007669"/>
    <property type="project" value="UniProtKB-SubCell"/>
</dbReference>
<dbReference type="SMART" id="SM00086">
    <property type="entry name" value="PAC"/>
    <property type="match status" value="3"/>
</dbReference>
<evidence type="ECO:0000256" key="11">
    <source>
        <dbReference type="ARBA" id="ARBA00022777"/>
    </source>
</evidence>
<proteinExistence type="predicted"/>
<dbReference type="SUPFAM" id="SSF55781">
    <property type="entry name" value="GAF domain-like"/>
    <property type="match status" value="1"/>
</dbReference>
<evidence type="ECO:0000256" key="6">
    <source>
        <dbReference type="ARBA" id="ARBA00022553"/>
    </source>
</evidence>
<dbReference type="Pfam" id="PF13188">
    <property type="entry name" value="PAS_8"/>
    <property type="match status" value="1"/>
</dbReference>
<dbReference type="EMBL" id="FO203427">
    <property type="protein sequence ID" value="CCH48308.1"/>
    <property type="molecule type" value="Genomic_DNA"/>
</dbReference>
<keyword evidence="11 17" id="KW-0418">Kinase</keyword>
<dbReference type="SMART" id="SM00065">
    <property type="entry name" value="GAF"/>
    <property type="match status" value="1"/>
</dbReference>
<dbReference type="Pfam" id="PF08447">
    <property type="entry name" value="PAS_3"/>
    <property type="match status" value="1"/>
</dbReference>
<evidence type="ECO:0000256" key="10">
    <source>
        <dbReference type="ARBA" id="ARBA00022741"/>
    </source>
</evidence>
<dbReference type="InterPro" id="IPR029016">
    <property type="entry name" value="GAF-like_dom_sf"/>
</dbReference>
<keyword evidence="4" id="KW-1003">Cell membrane</keyword>
<feature type="domain" description="PAS" evidence="15">
    <location>
        <begin position="287"/>
        <end position="347"/>
    </location>
</feature>
<keyword evidence="8" id="KW-0812">Transmembrane</keyword>
<dbReference type="EC" id="2.7.13.3" evidence="3"/>
<dbReference type="AlphaFoldDB" id="M1WVB7"/>
<evidence type="ECO:0000256" key="5">
    <source>
        <dbReference type="ARBA" id="ARBA00022519"/>
    </source>
</evidence>